<dbReference type="InterPro" id="IPR029058">
    <property type="entry name" value="AB_hydrolase_fold"/>
</dbReference>
<dbReference type="InterPro" id="IPR050266">
    <property type="entry name" value="AB_hydrolase_sf"/>
</dbReference>
<dbReference type="Proteomes" id="UP001501436">
    <property type="component" value="Unassembled WGS sequence"/>
</dbReference>
<dbReference type="InterPro" id="IPR000639">
    <property type="entry name" value="Epox_hydrolase-like"/>
</dbReference>
<dbReference type="Pfam" id="PF00561">
    <property type="entry name" value="Abhydrolase_1"/>
    <property type="match status" value="1"/>
</dbReference>
<evidence type="ECO:0000259" key="2">
    <source>
        <dbReference type="Pfam" id="PF00561"/>
    </source>
</evidence>
<reference evidence="4" key="1">
    <citation type="journal article" date="2019" name="Int. J. Syst. Evol. Microbiol.">
        <title>The Global Catalogue of Microorganisms (GCM) 10K type strain sequencing project: providing services to taxonomists for standard genome sequencing and annotation.</title>
        <authorList>
            <consortium name="The Broad Institute Genomics Platform"/>
            <consortium name="The Broad Institute Genome Sequencing Center for Infectious Disease"/>
            <person name="Wu L."/>
            <person name="Ma J."/>
        </authorList>
    </citation>
    <scope>NUCLEOTIDE SEQUENCE [LARGE SCALE GENOMIC DNA]</scope>
    <source>
        <strain evidence="4">JCM 18283</strain>
    </source>
</reference>
<dbReference type="PANTHER" id="PTHR43798:SF31">
    <property type="entry name" value="AB HYDROLASE SUPERFAMILY PROTEIN YCLE"/>
    <property type="match status" value="1"/>
</dbReference>
<dbReference type="SUPFAM" id="SSF53474">
    <property type="entry name" value="alpha/beta-Hydrolases"/>
    <property type="match status" value="1"/>
</dbReference>
<accession>A0ABP9FXQ4</accession>
<gene>
    <name evidence="3" type="ORF">GCM10023313_21060</name>
</gene>
<proteinExistence type="predicted"/>
<protein>
    <submittedName>
        <fullName evidence="3">Alpha/beta hydrolase</fullName>
    </submittedName>
</protein>
<dbReference type="PRINTS" id="PR00111">
    <property type="entry name" value="ABHYDROLASE"/>
</dbReference>
<name>A0ABP9FXQ4_9SPHI</name>
<dbReference type="InterPro" id="IPR000073">
    <property type="entry name" value="AB_hydrolase_1"/>
</dbReference>
<dbReference type="RefSeq" id="WP_345331156.1">
    <property type="nucleotide sequence ID" value="NZ_BAABJI010000002.1"/>
</dbReference>
<dbReference type="Gene3D" id="3.40.50.1820">
    <property type="entry name" value="alpha/beta hydrolase"/>
    <property type="match status" value="1"/>
</dbReference>
<comment type="caution">
    <text evidence="3">The sequence shown here is derived from an EMBL/GenBank/DDBJ whole genome shotgun (WGS) entry which is preliminary data.</text>
</comment>
<evidence type="ECO:0000313" key="4">
    <source>
        <dbReference type="Proteomes" id="UP001501436"/>
    </source>
</evidence>
<dbReference type="EMBL" id="BAABJI010000002">
    <property type="protein sequence ID" value="GAA4917236.1"/>
    <property type="molecule type" value="Genomic_DNA"/>
</dbReference>
<evidence type="ECO:0000313" key="3">
    <source>
        <dbReference type="EMBL" id="GAA4917236.1"/>
    </source>
</evidence>
<dbReference type="PANTHER" id="PTHR43798">
    <property type="entry name" value="MONOACYLGLYCEROL LIPASE"/>
    <property type="match status" value="1"/>
</dbReference>
<feature type="domain" description="AB hydrolase-1" evidence="2">
    <location>
        <begin position="34"/>
        <end position="269"/>
    </location>
</feature>
<dbReference type="GO" id="GO:0016787">
    <property type="term" value="F:hydrolase activity"/>
    <property type="evidence" value="ECO:0007669"/>
    <property type="project" value="UniProtKB-KW"/>
</dbReference>
<sequence length="282" mass="31757">MKDTLYEQNPENRKEFIKVAPNVRLHVTDIGEGKPLVLIHGWPLSDAMYEYQYQYFVERGVRVIGITLRGFGRSGKPFGRYDYEVYAADIKAVLEKLDIRDAVLGGFSMGGAVSVQFVSRYPGEHISKLALFGAAAPIWTQRPDFPFNITREAAQELIDLSRADRPKLYEEFGKIFPASNTSVSAGMAAWLGTINWEASPYAVTQSLIALKDTDLRSQLSTINIPTVIFHGRFDKICSFQLAEQMHQAIKGSELVPFDHSGHALFIEEAEKFNQELEEFILS</sequence>
<organism evidence="3 4">
    <name type="scientific">Mucilaginibacter defluvii</name>
    <dbReference type="NCBI Taxonomy" id="1196019"/>
    <lineage>
        <taxon>Bacteria</taxon>
        <taxon>Pseudomonadati</taxon>
        <taxon>Bacteroidota</taxon>
        <taxon>Sphingobacteriia</taxon>
        <taxon>Sphingobacteriales</taxon>
        <taxon>Sphingobacteriaceae</taxon>
        <taxon>Mucilaginibacter</taxon>
    </lineage>
</organism>
<keyword evidence="1 3" id="KW-0378">Hydrolase</keyword>
<dbReference type="PRINTS" id="PR00412">
    <property type="entry name" value="EPOXHYDRLASE"/>
</dbReference>
<keyword evidence="4" id="KW-1185">Reference proteome</keyword>
<evidence type="ECO:0000256" key="1">
    <source>
        <dbReference type="ARBA" id="ARBA00022801"/>
    </source>
</evidence>